<dbReference type="Proteomes" id="UP000218899">
    <property type="component" value="Chromosome"/>
</dbReference>
<dbReference type="GO" id="GO:0008311">
    <property type="term" value="F:double-stranded DNA 3'-5' DNA exonuclease activity"/>
    <property type="evidence" value="ECO:0007669"/>
    <property type="project" value="InterPro"/>
</dbReference>
<dbReference type="NCBIfam" id="TIGR00195">
    <property type="entry name" value="exoDNase_III"/>
    <property type="match status" value="1"/>
</dbReference>
<keyword evidence="7" id="KW-0464">Manganese</keyword>
<feature type="site" description="Important for catalytic activity" evidence="8">
    <location>
        <position position="216"/>
    </location>
</feature>
<feature type="active site" description="Proton donor/acceptor" evidence="6">
    <location>
        <position position="145"/>
    </location>
</feature>
<dbReference type="AlphaFoldDB" id="A0A1B4VCR4"/>
<dbReference type="GO" id="GO:0004519">
    <property type="term" value="F:endonuclease activity"/>
    <property type="evidence" value="ECO:0007669"/>
    <property type="project" value="InterPro"/>
</dbReference>
<feature type="binding site" evidence="7">
    <location>
        <position position="7"/>
    </location>
    <ligand>
        <name>Mg(2+)</name>
        <dbReference type="ChEBI" id="CHEBI:18420"/>
        <label>1</label>
    </ligand>
</feature>
<feature type="domain" description="Endonuclease/exonuclease/phosphatase" evidence="10">
    <location>
        <begin position="4"/>
        <end position="246"/>
    </location>
</feature>
<feature type="binding site" evidence="7">
    <location>
        <position position="246"/>
    </location>
    <ligand>
        <name>Mg(2+)</name>
        <dbReference type="ChEBI" id="CHEBI:18420"/>
        <label>1</label>
    </ligand>
</feature>
<evidence type="ECO:0000313" key="11">
    <source>
        <dbReference type="EMBL" id="BAU46717.1"/>
    </source>
</evidence>
<dbReference type="PROSITE" id="PS51435">
    <property type="entry name" value="AP_NUCLEASE_F1_4"/>
    <property type="match status" value="1"/>
</dbReference>
<feature type="region of interest" description="Disordered" evidence="9">
    <location>
        <begin position="237"/>
        <end position="256"/>
    </location>
</feature>
<dbReference type="KEGG" id="sva:SVA_0135"/>
<comment type="cofactor">
    <cofactor evidence="7">
        <name>Mg(2+)</name>
        <dbReference type="ChEBI" id="CHEBI:18420"/>
    </cofactor>
    <cofactor evidence="7">
        <name>Mn(2+)</name>
        <dbReference type="ChEBI" id="CHEBI:29035"/>
    </cofactor>
    <text evidence="7">Probably binds two magnesium or manganese ions per subunit.</text>
</comment>
<dbReference type="PROSITE" id="PS00728">
    <property type="entry name" value="AP_NUCLEASE_F1_3"/>
    <property type="match status" value="1"/>
</dbReference>
<dbReference type="PANTHER" id="PTHR43250">
    <property type="entry name" value="EXODEOXYRIBONUCLEASE III"/>
    <property type="match status" value="1"/>
</dbReference>
<feature type="active site" evidence="6">
    <location>
        <position position="104"/>
    </location>
</feature>
<keyword evidence="12" id="KW-1185">Reference proteome</keyword>
<evidence type="ECO:0000256" key="9">
    <source>
        <dbReference type="SAM" id="MobiDB-lite"/>
    </source>
</evidence>
<dbReference type="SUPFAM" id="SSF56219">
    <property type="entry name" value="DNase I-like"/>
    <property type="match status" value="1"/>
</dbReference>
<evidence type="ECO:0000313" key="12">
    <source>
        <dbReference type="Proteomes" id="UP000218899"/>
    </source>
</evidence>
<feature type="binding site" evidence="7">
    <location>
        <position position="147"/>
    </location>
    <ligand>
        <name>Mg(2+)</name>
        <dbReference type="ChEBI" id="CHEBI:18420"/>
        <label>1</label>
    </ligand>
</feature>
<dbReference type="InterPro" id="IPR020848">
    <property type="entry name" value="AP_endonuclease_F1_CS"/>
</dbReference>
<dbReference type="GO" id="GO:0006281">
    <property type="term" value="P:DNA repair"/>
    <property type="evidence" value="ECO:0007669"/>
    <property type="project" value="InterPro"/>
</dbReference>
<organism evidence="11 12">
    <name type="scientific">Sulfurifustis variabilis</name>
    <dbReference type="NCBI Taxonomy" id="1675686"/>
    <lineage>
        <taxon>Bacteria</taxon>
        <taxon>Pseudomonadati</taxon>
        <taxon>Pseudomonadota</taxon>
        <taxon>Gammaproteobacteria</taxon>
        <taxon>Acidiferrobacterales</taxon>
        <taxon>Acidiferrobacteraceae</taxon>
        <taxon>Sulfurifustis</taxon>
    </lineage>
</organism>
<evidence type="ECO:0000256" key="2">
    <source>
        <dbReference type="ARBA" id="ARBA00007092"/>
    </source>
</evidence>
<dbReference type="OrthoDB" id="9803914at2"/>
<sequence>MKLATWNVNSIRARLPHVLDWLDRQRPDVACLQETKVPDEEFPKLELQAAGYVVLHAGQKGYNGVATLVRHSATEVLTEAPGLDSGQKRFLAATIAGVRVLNVYVPNGERVGSPKYAYKLEWLEALRAWLAGELARHERLVIVGDFNIAPEDRDVYEPKLWRNQVLFSEPERDALRSLVGLGLVDLFRRFTSEAGHYTWWDYRAGAFRRNQGLRIDHILASPALAARAKACFIDREPRGRERPSDHAPVVADLDTD</sequence>
<evidence type="ECO:0000256" key="7">
    <source>
        <dbReference type="PIRSR" id="PIRSR604808-2"/>
    </source>
</evidence>
<dbReference type="Gene3D" id="3.60.10.10">
    <property type="entry name" value="Endonuclease/exonuclease/phosphatase"/>
    <property type="match status" value="1"/>
</dbReference>
<evidence type="ECO:0000256" key="5">
    <source>
        <dbReference type="ARBA" id="ARBA00022842"/>
    </source>
</evidence>
<feature type="binding site" evidence="7">
    <location>
        <position position="145"/>
    </location>
    <ligand>
        <name>Mg(2+)</name>
        <dbReference type="ChEBI" id="CHEBI:18420"/>
        <label>1</label>
    </ligand>
</feature>
<name>A0A1B4VCR4_9GAMM</name>
<accession>A0A1B4VCR4</accession>
<keyword evidence="3 7" id="KW-0479">Metal-binding</keyword>
<dbReference type="NCBIfam" id="TIGR00633">
    <property type="entry name" value="xth"/>
    <property type="match status" value="1"/>
</dbReference>
<dbReference type="Pfam" id="PF03372">
    <property type="entry name" value="Exo_endo_phos"/>
    <property type="match status" value="1"/>
</dbReference>
<proteinExistence type="inferred from homology"/>
<keyword evidence="4" id="KW-0378">Hydrolase</keyword>
<dbReference type="PANTHER" id="PTHR43250:SF2">
    <property type="entry name" value="EXODEOXYRIBONUCLEASE III"/>
    <property type="match status" value="1"/>
</dbReference>
<protein>
    <submittedName>
        <fullName evidence="11">Exodeoxyribonuclease III</fullName>
    </submittedName>
</protein>
<dbReference type="InterPro" id="IPR037493">
    <property type="entry name" value="ExoIII-like"/>
</dbReference>
<keyword evidence="5 7" id="KW-0460">Magnesium</keyword>
<comment type="cofactor">
    <cofactor evidence="1">
        <name>Mn(2+)</name>
        <dbReference type="ChEBI" id="CHEBI:29035"/>
    </cofactor>
</comment>
<feature type="binding site" evidence="7">
    <location>
        <position position="34"/>
    </location>
    <ligand>
        <name>Mg(2+)</name>
        <dbReference type="ChEBI" id="CHEBI:18420"/>
        <label>1</label>
    </ligand>
</feature>
<feature type="site" description="Transition state stabilizer" evidence="8">
    <location>
        <position position="147"/>
    </location>
</feature>
<dbReference type="InterPro" id="IPR004808">
    <property type="entry name" value="AP_endonuc_1"/>
</dbReference>
<feature type="active site" description="Proton acceptor" evidence="6">
    <location>
        <position position="246"/>
    </location>
</feature>
<evidence type="ECO:0000256" key="3">
    <source>
        <dbReference type="ARBA" id="ARBA00022723"/>
    </source>
</evidence>
<evidence type="ECO:0000256" key="1">
    <source>
        <dbReference type="ARBA" id="ARBA00001936"/>
    </source>
</evidence>
<evidence type="ECO:0000259" key="10">
    <source>
        <dbReference type="Pfam" id="PF03372"/>
    </source>
</evidence>
<reference evidence="11 12" key="1">
    <citation type="submission" date="2015-08" db="EMBL/GenBank/DDBJ databases">
        <title>Complete genome sequence of Sulfurifustis variabilis.</title>
        <authorList>
            <person name="Miura A."/>
            <person name="Kojima H."/>
            <person name="Fukui M."/>
        </authorList>
    </citation>
    <scope>NUCLEOTIDE SEQUENCE [LARGE SCALE GENOMIC DNA]</scope>
    <source>
        <strain evidence="12">skN76</strain>
    </source>
</reference>
<evidence type="ECO:0000256" key="6">
    <source>
        <dbReference type="PIRSR" id="PIRSR604808-1"/>
    </source>
</evidence>
<dbReference type="EMBL" id="AP014936">
    <property type="protein sequence ID" value="BAU46717.1"/>
    <property type="molecule type" value="Genomic_DNA"/>
</dbReference>
<dbReference type="InterPro" id="IPR036691">
    <property type="entry name" value="Endo/exonu/phosph_ase_sf"/>
</dbReference>
<dbReference type="InterPro" id="IPR005135">
    <property type="entry name" value="Endo/exonuclease/phosphatase"/>
</dbReference>
<comment type="similarity">
    <text evidence="2">Belongs to the DNA repair enzymes AP/ExoA family.</text>
</comment>
<evidence type="ECO:0000256" key="8">
    <source>
        <dbReference type="PIRSR" id="PIRSR604808-3"/>
    </source>
</evidence>
<evidence type="ECO:0000256" key="4">
    <source>
        <dbReference type="ARBA" id="ARBA00022801"/>
    </source>
</evidence>
<feature type="binding site" evidence="7">
    <location>
        <position position="245"/>
    </location>
    <ligand>
        <name>Mg(2+)</name>
        <dbReference type="ChEBI" id="CHEBI:18420"/>
        <label>1</label>
    </ligand>
</feature>
<dbReference type="GO" id="GO:0003677">
    <property type="term" value="F:DNA binding"/>
    <property type="evidence" value="ECO:0007669"/>
    <property type="project" value="InterPro"/>
</dbReference>
<dbReference type="CDD" id="cd09086">
    <property type="entry name" value="ExoIII-like_AP-endo"/>
    <property type="match status" value="1"/>
</dbReference>
<gene>
    <name evidence="11" type="ORF">SVA_0135</name>
</gene>
<dbReference type="RefSeq" id="WP_096457337.1">
    <property type="nucleotide sequence ID" value="NZ_AP014936.1"/>
</dbReference>
<dbReference type="GO" id="GO:0046872">
    <property type="term" value="F:metal ion binding"/>
    <property type="evidence" value="ECO:0007669"/>
    <property type="project" value="UniProtKB-KW"/>
</dbReference>
<feature type="site" description="Interaction with DNA substrate" evidence="8">
    <location>
        <position position="246"/>
    </location>
</feature>